<evidence type="ECO:0000256" key="2">
    <source>
        <dbReference type="ARBA" id="ARBA00022676"/>
    </source>
</evidence>
<sequence>MGKSVDGADVKTKLSIVAPCYNEAEGLGEFCRRAKAAAEAAAGQSFEIILVDDGSSDGTWGVISGLAADIPQVLGVKLLRNHGHQLAATSGLAVARGERVLLIDADLQDPPELLAEMMAIMDQGADVVYGQRSERKGETKFKLITASVFYRLLTRLTSISIPQDTGDFRLMKARIVHILLNMPERHRFIRGMVSWIGGKQVALQYTRDARYAGSTKYPLKKMIRFAIDAITSFSIIPLRVSAWMGLISAVFAVGLLIYTLVQWFEGNVITGWSSIMAAVSALSAIQLIALGTLGEYVGRLVQEHKRRPMFLIDCVVQGEVTSELPDDFSELDTASRRSELGKLSAASVTAKPIEVVVGR</sequence>
<evidence type="ECO:0000256" key="5">
    <source>
        <dbReference type="ARBA" id="ARBA00022989"/>
    </source>
</evidence>
<protein>
    <submittedName>
        <fullName evidence="9">Dolichol-phosphate mannosyltransferase</fullName>
        <ecNumber evidence="9">2.4.1.83</ecNumber>
    </submittedName>
</protein>
<organism evidence="9 10">
    <name type="scientific">Rhizobium viscosum</name>
    <name type="common">Arthrobacter viscosus</name>
    <dbReference type="NCBI Taxonomy" id="1673"/>
    <lineage>
        <taxon>Bacteria</taxon>
        <taxon>Pseudomonadati</taxon>
        <taxon>Pseudomonadota</taxon>
        <taxon>Alphaproteobacteria</taxon>
        <taxon>Hyphomicrobiales</taxon>
        <taxon>Rhizobiaceae</taxon>
        <taxon>Rhizobium/Agrobacterium group</taxon>
        <taxon>Rhizobium</taxon>
    </lineage>
</organism>
<keyword evidence="2 9" id="KW-0328">Glycosyltransferase</keyword>
<dbReference type="PANTHER" id="PTHR48090">
    <property type="entry name" value="UNDECAPRENYL-PHOSPHATE 4-DEOXY-4-FORMAMIDO-L-ARABINOSE TRANSFERASE-RELATED"/>
    <property type="match status" value="1"/>
</dbReference>
<dbReference type="Gene3D" id="3.90.550.10">
    <property type="entry name" value="Spore Coat Polysaccharide Biosynthesis Protein SpsA, Chain A"/>
    <property type="match status" value="1"/>
</dbReference>
<keyword evidence="3 9" id="KW-0808">Transferase</keyword>
<dbReference type="PANTHER" id="PTHR48090:SF1">
    <property type="entry name" value="PROPHAGE BACTOPRENOL GLUCOSYL TRANSFERASE HOMOLOG"/>
    <property type="match status" value="1"/>
</dbReference>
<dbReference type="Proteomes" id="UP000620262">
    <property type="component" value="Unassembled WGS sequence"/>
</dbReference>
<dbReference type="RefSeq" id="WP_192729997.1">
    <property type="nucleotide sequence ID" value="NZ_BAAAVL010000017.1"/>
</dbReference>
<evidence type="ECO:0000256" key="1">
    <source>
        <dbReference type="ARBA" id="ARBA00004141"/>
    </source>
</evidence>
<dbReference type="InterPro" id="IPR001173">
    <property type="entry name" value="Glyco_trans_2-like"/>
</dbReference>
<keyword evidence="6 7" id="KW-0472">Membrane</keyword>
<feature type="transmembrane region" description="Helical" evidence="7">
    <location>
        <begin position="275"/>
        <end position="297"/>
    </location>
</feature>
<dbReference type="InterPro" id="IPR050256">
    <property type="entry name" value="Glycosyltransferase_2"/>
</dbReference>
<keyword evidence="4 7" id="KW-0812">Transmembrane</keyword>
<dbReference type="Pfam" id="PF00535">
    <property type="entry name" value="Glycos_transf_2"/>
    <property type="match status" value="1"/>
</dbReference>
<name>A0ABR9ISV6_RHIVS</name>
<evidence type="ECO:0000259" key="8">
    <source>
        <dbReference type="Pfam" id="PF00535"/>
    </source>
</evidence>
<keyword evidence="10" id="KW-1185">Reference proteome</keyword>
<evidence type="ECO:0000256" key="7">
    <source>
        <dbReference type="SAM" id="Phobius"/>
    </source>
</evidence>
<evidence type="ECO:0000256" key="6">
    <source>
        <dbReference type="ARBA" id="ARBA00023136"/>
    </source>
</evidence>
<comment type="subcellular location">
    <subcellularLocation>
        <location evidence="1">Membrane</location>
        <topology evidence="1">Multi-pass membrane protein</topology>
    </subcellularLocation>
</comment>
<comment type="caution">
    <text evidence="9">The sequence shown here is derived from an EMBL/GenBank/DDBJ whole genome shotgun (WGS) entry which is preliminary data.</text>
</comment>
<dbReference type="InterPro" id="IPR029044">
    <property type="entry name" value="Nucleotide-diphossugar_trans"/>
</dbReference>
<evidence type="ECO:0000313" key="9">
    <source>
        <dbReference type="EMBL" id="MBE1506267.1"/>
    </source>
</evidence>
<evidence type="ECO:0000256" key="3">
    <source>
        <dbReference type="ARBA" id="ARBA00022679"/>
    </source>
</evidence>
<dbReference type="GO" id="GO:0004582">
    <property type="term" value="F:dolichyl-phosphate beta-D-mannosyltransferase activity"/>
    <property type="evidence" value="ECO:0007669"/>
    <property type="project" value="UniProtKB-EC"/>
</dbReference>
<proteinExistence type="predicted"/>
<dbReference type="SUPFAM" id="SSF53448">
    <property type="entry name" value="Nucleotide-diphospho-sugar transferases"/>
    <property type="match status" value="1"/>
</dbReference>
<dbReference type="CDD" id="cd04187">
    <property type="entry name" value="DPM1_like_bac"/>
    <property type="match status" value="1"/>
</dbReference>
<dbReference type="EC" id="2.4.1.83" evidence="9"/>
<feature type="transmembrane region" description="Helical" evidence="7">
    <location>
        <begin position="242"/>
        <end position="263"/>
    </location>
</feature>
<accession>A0ABR9ISV6</accession>
<reference evidence="9 10" key="1">
    <citation type="submission" date="2020-10" db="EMBL/GenBank/DDBJ databases">
        <title>Sequencing the genomes of 1000 actinobacteria strains.</title>
        <authorList>
            <person name="Klenk H.-P."/>
        </authorList>
    </citation>
    <scope>NUCLEOTIDE SEQUENCE [LARGE SCALE GENOMIC DNA]</scope>
    <source>
        <strain evidence="9 10">DSM 7307</strain>
    </source>
</reference>
<dbReference type="EMBL" id="JADBEC010000001">
    <property type="protein sequence ID" value="MBE1506267.1"/>
    <property type="molecule type" value="Genomic_DNA"/>
</dbReference>
<keyword evidence="5 7" id="KW-1133">Transmembrane helix</keyword>
<evidence type="ECO:0000313" key="10">
    <source>
        <dbReference type="Proteomes" id="UP000620262"/>
    </source>
</evidence>
<evidence type="ECO:0000256" key="4">
    <source>
        <dbReference type="ARBA" id="ARBA00022692"/>
    </source>
</evidence>
<gene>
    <name evidence="9" type="ORF">H4W29_003448</name>
</gene>
<feature type="domain" description="Glycosyltransferase 2-like" evidence="8">
    <location>
        <begin position="15"/>
        <end position="176"/>
    </location>
</feature>